<keyword evidence="1" id="KW-0812">Transmembrane</keyword>
<dbReference type="AlphaFoldDB" id="A0A2U1PWL3"/>
<reference evidence="2 3" key="1">
    <citation type="journal article" date="2018" name="Mol. Plant">
        <title>The genome of Artemisia annua provides insight into the evolution of Asteraceae family and artemisinin biosynthesis.</title>
        <authorList>
            <person name="Shen Q."/>
            <person name="Zhang L."/>
            <person name="Liao Z."/>
            <person name="Wang S."/>
            <person name="Yan T."/>
            <person name="Shi P."/>
            <person name="Liu M."/>
            <person name="Fu X."/>
            <person name="Pan Q."/>
            <person name="Wang Y."/>
            <person name="Lv Z."/>
            <person name="Lu X."/>
            <person name="Zhang F."/>
            <person name="Jiang W."/>
            <person name="Ma Y."/>
            <person name="Chen M."/>
            <person name="Hao X."/>
            <person name="Li L."/>
            <person name="Tang Y."/>
            <person name="Lv G."/>
            <person name="Zhou Y."/>
            <person name="Sun X."/>
            <person name="Brodelius P.E."/>
            <person name="Rose J.K.C."/>
            <person name="Tang K."/>
        </authorList>
    </citation>
    <scope>NUCLEOTIDE SEQUENCE [LARGE SCALE GENOMIC DNA]</scope>
    <source>
        <strain evidence="3">cv. Huhao1</strain>
        <tissue evidence="2">Leaf</tissue>
    </source>
</reference>
<organism evidence="2 3">
    <name type="scientific">Artemisia annua</name>
    <name type="common">Sweet wormwood</name>
    <dbReference type="NCBI Taxonomy" id="35608"/>
    <lineage>
        <taxon>Eukaryota</taxon>
        <taxon>Viridiplantae</taxon>
        <taxon>Streptophyta</taxon>
        <taxon>Embryophyta</taxon>
        <taxon>Tracheophyta</taxon>
        <taxon>Spermatophyta</taxon>
        <taxon>Magnoliopsida</taxon>
        <taxon>eudicotyledons</taxon>
        <taxon>Gunneridae</taxon>
        <taxon>Pentapetalae</taxon>
        <taxon>asterids</taxon>
        <taxon>campanulids</taxon>
        <taxon>Asterales</taxon>
        <taxon>Asteraceae</taxon>
        <taxon>Asteroideae</taxon>
        <taxon>Anthemideae</taxon>
        <taxon>Artemisiinae</taxon>
        <taxon>Artemisia</taxon>
    </lineage>
</organism>
<protein>
    <submittedName>
        <fullName evidence="2">Glycosyl transferase, family 8, nucleotide-diphospho-sugar transferase</fullName>
    </submittedName>
</protein>
<evidence type="ECO:0000313" key="2">
    <source>
        <dbReference type="EMBL" id="PWA90112.1"/>
    </source>
</evidence>
<dbReference type="OrthoDB" id="1730434at2759"/>
<comment type="caution">
    <text evidence="2">The sequence shown here is derived from an EMBL/GenBank/DDBJ whole genome shotgun (WGS) entry which is preliminary data.</text>
</comment>
<dbReference type="EMBL" id="PKPP01000654">
    <property type="protein sequence ID" value="PWA90112.1"/>
    <property type="molecule type" value="Genomic_DNA"/>
</dbReference>
<evidence type="ECO:0000256" key="1">
    <source>
        <dbReference type="SAM" id="Phobius"/>
    </source>
</evidence>
<accession>A0A2U1PWL3</accession>
<proteinExistence type="predicted"/>
<sequence length="104" mass="11596">MVFAFLGGVSILVCFDVGIVSLGFGLSVVPRQVKPWTSLILMYELIFTILFLMFGCYFHMIYKWGKMVANQTRNPHPGASDYDSEKGGLMLASFMTYASVHLAT</sequence>
<feature type="transmembrane region" description="Helical" evidence="1">
    <location>
        <begin position="41"/>
        <end position="62"/>
    </location>
</feature>
<dbReference type="STRING" id="35608.A0A2U1PWL3"/>
<evidence type="ECO:0000313" key="3">
    <source>
        <dbReference type="Proteomes" id="UP000245207"/>
    </source>
</evidence>
<gene>
    <name evidence="2" type="ORF">CTI12_AA103040</name>
</gene>
<feature type="transmembrane region" description="Helical" evidence="1">
    <location>
        <begin position="6"/>
        <end position="29"/>
    </location>
</feature>
<name>A0A2U1PWL3_ARTAN</name>
<dbReference type="GO" id="GO:0016740">
    <property type="term" value="F:transferase activity"/>
    <property type="evidence" value="ECO:0007669"/>
    <property type="project" value="UniProtKB-KW"/>
</dbReference>
<keyword evidence="2" id="KW-0808">Transferase</keyword>
<dbReference type="Proteomes" id="UP000245207">
    <property type="component" value="Unassembled WGS sequence"/>
</dbReference>
<keyword evidence="1" id="KW-0472">Membrane</keyword>
<keyword evidence="3" id="KW-1185">Reference proteome</keyword>
<keyword evidence="1" id="KW-1133">Transmembrane helix</keyword>